<dbReference type="AlphaFoldDB" id="A0A2C9CIE0"/>
<dbReference type="SUPFAM" id="SSF48452">
    <property type="entry name" value="TPR-like"/>
    <property type="match status" value="1"/>
</dbReference>
<dbReference type="PANTHER" id="PTHR43630">
    <property type="entry name" value="POLY-BETA-1,6-N-ACETYL-D-GLUCOSAMINE SYNTHASE"/>
    <property type="match status" value="1"/>
</dbReference>
<evidence type="ECO:0000259" key="3">
    <source>
        <dbReference type="Pfam" id="PF00535"/>
    </source>
</evidence>
<dbReference type="OrthoDB" id="2592041at2"/>
<dbReference type="KEGG" id="kst:KSMBR1_3056"/>
<dbReference type="CDD" id="cd02511">
    <property type="entry name" value="Beta4Glucosyltransferase"/>
    <property type="match status" value="1"/>
</dbReference>
<feature type="domain" description="Glycosyltransferase 2-like" evidence="3">
    <location>
        <begin position="25"/>
        <end position="119"/>
    </location>
</feature>
<dbReference type="InterPro" id="IPR019734">
    <property type="entry name" value="TPR_rpt"/>
</dbReference>
<protein>
    <recommendedName>
        <fullName evidence="3">Glycosyltransferase 2-like domain-containing protein</fullName>
    </recommendedName>
</protein>
<dbReference type="Pfam" id="PF13431">
    <property type="entry name" value="TPR_17"/>
    <property type="match status" value="1"/>
</dbReference>
<name>A0A2C9CIE0_KUEST</name>
<sequence>MDQSERLIHPGVRQRRYVHIMVKLSACLIVKNESGILPRCLESIQSFADEIIIVDTGSTDNTVEIALRYKAKVHHFQWRNDFSAARNESLRYANGDWILYIDADEIIDEANALKIRSLINSKDIMALTVRQCIPQQCDNIATSFYSEYCRVFRRHPEIRFEGTIHEQILPSIKRLGGKILRADIIIHHWAYAFNKEKKRQRAERNLNYLLKEFEKNPDDSFTLFNLGMTYQELGNNDSAIQVYLRMLEKPTDIKNELTGQSHINLSKIYLENDNTTKAVYHAQQALLLDTNNPLSAYMLATIAVTKKQFQKAIEHLETAIKISEGETGIAPNVELNMAQIYLELGSCRYSLHDFVGAENDFLRSLAYDASATNPYILIGNSRLIRGDKRGAKDMFEQALTINPQLTEAKSGLTLCSNEKSALANE</sequence>
<accession>A0A2C9CIE0</accession>
<dbReference type="RefSeq" id="WP_099326104.1">
    <property type="nucleotide sequence ID" value="NZ_LT934425.1"/>
</dbReference>
<dbReference type="InterPro" id="IPR001173">
    <property type="entry name" value="Glyco_trans_2-like"/>
</dbReference>
<proteinExistence type="inferred from homology"/>
<reference evidence="5" key="1">
    <citation type="submission" date="2017-10" db="EMBL/GenBank/DDBJ databases">
        <authorList>
            <person name="Frank J."/>
        </authorList>
    </citation>
    <scope>NUCLEOTIDE SEQUENCE [LARGE SCALE GENOMIC DNA]</scope>
</reference>
<dbReference type="SMART" id="SM00028">
    <property type="entry name" value="TPR"/>
    <property type="match status" value="5"/>
</dbReference>
<comment type="similarity">
    <text evidence="1">Belongs to the glycosyltransferase 2 family. WaaE/KdtX subfamily.</text>
</comment>
<dbReference type="SUPFAM" id="SSF53448">
    <property type="entry name" value="Nucleotide-diphospho-sugar transferases"/>
    <property type="match status" value="1"/>
</dbReference>
<dbReference type="Gene3D" id="1.25.40.10">
    <property type="entry name" value="Tetratricopeptide repeat domain"/>
    <property type="match status" value="2"/>
</dbReference>
<organism evidence="4 5">
    <name type="scientific">Kuenenia stuttgartiensis</name>
    <dbReference type="NCBI Taxonomy" id="174633"/>
    <lineage>
        <taxon>Bacteria</taxon>
        <taxon>Pseudomonadati</taxon>
        <taxon>Planctomycetota</taxon>
        <taxon>Candidatus Brocadiia</taxon>
        <taxon>Candidatus Brocadiales</taxon>
        <taxon>Candidatus Brocadiaceae</taxon>
        <taxon>Candidatus Kuenenia</taxon>
    </lineage>
</organism>
<evidence type="ECO:0000256" key="2">
    <source>
        <dbReference type="PROSITE-ProRule" id="PRU00339"/>
    </source>
</evidence>
<dbReference type="Proteomes" id="UP000221734">
    <property type="component" value="Chromosome Kuenenia_stuttgartiensis_MBR1"/>
</dbReference>
<dbReference type="InterPro" id="IPR011990">
    <property type="entry name" value="TPR-like_helical_dom_sf"/>
</dbReference>
<dbReference type="PROSITE" id="PS50005">
    <property type="entry name" value="TPR"/>
    <property type="match status" value="2"/>
</dbReference>
<dbReference type="Pfam" id="PF00535">
    <property type="entry name" value="Glycos_transf_2"/>
    <property type="match status" value="1"/>
</dbReference>
<evidence type="ECO:0000256" key="1">
    <source>
        <dbReference type="ARBA" id="ARBA00038494"/>
    </source>
</evidence>
<gene>
    <name evidence="4" type="primary">waaE_3</name>
    <name evidence="4" type="ORF">KSMBR1_3056</name>
</gene>
<keyword evidence="5" id="KW-1185">Reference proteome</keyword>
<dbReference type="EMBL" id="LT934425">
    <property type="protein sequence ID" value="SOH05534.1"/>
    <property type="molecule type" value="Genomic_DNA"/>
</dbReference>
<feature type="repeat" description="TPR" evidence="2">
    <location>
        <begin position="372"/>
        <end position="405"/>
    </location>
</feature>
<dbReference type="Gene3D" id="3.90.550.10">
    <property type="entry name" value="Spore Coat Polysaccharide Biosynthesis Protein SpsA, Chain A"/>
    <property type="match status" value="1"/>
</dbReference>
<feature type="repeat" description="TPR" evidence="2">
    <location>
        <begin position="220"/>
        <end position="253"/>
    </location>
</feature>
<dbReference type="PANTHER" id="PTHR43630:SF2">
    <property type="entry name" value="GLYCOSYLTRANSFERASE"/>
    <property type="match status" value="1"/>
</dbReference>
<evidence type="ECO:0000313" key="4">
    <source>
        <dbReference type="EMBL" id="SOH05534.1"/>
    </source>
</evidence>
<dbReference type="InterPro" id="IPR029044">
    <property type="entry name" value="Nucleotide-diphossugar_trans"/>
</dbReference>
<dbReference type="Pfam" id="PF13181">
    <property type="entry name" value="TPR_8"/>
    <property type="match status" value="1"/>
</dbReference>
<evidence type="ECO:0000313" key="5">
    <source>
        <dbReference type="Proteomes" id="UP000221734"/>
    </source>
</evidence>
<keyword evidence="2" id="KW-0802">TPR repeat</keyword>